<evidence type="ECO:0000313" key="2">
    <source>
        <dbReference type="Proteomes" id="UP000078542"/>
    </source>
</evidence>
<dbReference type="AlphaFoldDB" id="A0A151IQK0"/>
<dbReference type="EMBL" id="KQ976774">
    <property type="protein sequence ID" value="KYN08444.1"/>
    <property type="molecule type" value="Genomic_DNA"/>
</dbReference>
<reference evidence="1 2" key="1">
    <citation type="submission" date="2016-03" db="EMBL/GenBank/DDBJ databases">
        <title>Cyphomyrmex costatus WGS genome.</title>
        <authorList>
            <person name="Nygaard S."/>
            <person name="Hu H."/>
            <person name="Boomsma J."/>
            <person name="Zhang G."/>
        </authorList>
    </citation>
    <scope>NUCLEOTIDE SEQUENCE [LARGE SCALE GENOMIC DNA]</scope>
    <source>
        <strain evidence="1">MS0001</strain>
        <tissue evidence="1">Whole body</tissue>
    </source>
</reference>
<organism evidence="1 2">
    <name type="scientific">Cyphomyrmex costatus</name>
    <dbReference type="NCBI Taxonomy" id="456900"/>
    <lineage>
        <taxon>Eukaryota</taxon>
        <taxon>Metazoa</taxon>
        <taxon>Ecdysozoa</taxon>
        <taxon>Arthropoda</taxon>
        <taxon>Hexapoda</taxon>
        <taxon>Insecta</taxon>
        <taxon>Pterygota</taxon>
        <taxon>Neoptera</taxon>
        <taxon>Endopterygota</taxon>
        <taxon>Hymenoptera</taxon>
        <taxon>Apocrita</taxon>
        <taxon>Aculeata</taxon>
        <taxon>Formicoidea</taxon>
        <taxon>Formicidae</taxon>
        <taxon>Myrmicinae</taxon>
        <taxon>Cyphomyrmex</taxon>
    </lineage>
</organism>
<dbReference type="Proteomes" id="UP000078542">
    <property type="component" value="Unassembled WGS sequence"/>
</dbReference>
<gene>
    <name evidence="1" type="ORF">ALC62_00576</name>
</gene>
<accession>A0A151IQK0</accession>
<evidence type="ECO:0000313" key="1">
    <source>
        <dbReference type="EMBL" id="KYN08444.1"/>
    </source>
</evidence>
<name>A0A151IQK0_9HYME</name>
<protein>
    <submittedName>
        <fullName evidence="1">Uncharacterized protein</fullName>
    </submittedName>
</protein>
<sequence length="107" mass="12571">MIRLKKWRDYTIATIGDYLRYLRAIVGNVGDLHRFAWTPTAVVTQAIRTQHRVLYYVHGKSVQYNFTVQTVHNLDVIDQNGIQLRGRNTYNDNNVKILERSEYIESS</sequence>
<proteinExistence type="predicted"/>
<keyword evidence="2" id="KW-1185">Reference proteome</keyword>